<reference evidence="3 4" key="1">
    <citation type="submission" date="2017-04" db="EMBL/GenBank/DDBJ databases">
        <authorList>
            <person name="Afonso C.L."/>
            <person name="Miller P.J."/>
            <person name="Scott M.A."/>
            <person name="Spackman E."/>
            <person name="Goraichik I."/>
            <person name="Dimitrov K.M."/>
            <person name="Suarez D.L."/>
            <person name="Swayne D.E."/>
        </authorList>
    </citation>
    <scope>NUCLEOTIDE SEQUENCE [LARGE SCALE GENOMIC DNA]</scope>
    <source>
        <strain evidence="3 4">VK13</strain>
    </source>
</reference>
<feature type="signal peptide" evidence="1">
    <location>
        <begin position="1"/>
        <end position="27"/>
    </location>
</feature>
<dbReference type="GO" id="GO:0019867">
    <property type="term" value="C:outer membrane"/>
    <property type="evidence" value="ECO:0007669"/>
    <property type="project" value="InterPro"/>
</dbReference>
<keyword evidence="1" id="KW-0732">Signal</keyword>
<accession>A0A1W1ZV55</accession>
<evidence type="ECO:0000256" key="1">
    <source>
        <dbReference type="SAM" id="SignalP"/>
    </source>
</evidence>
<evidence type="ECO:0000313" key="3">
    <source>
        <dbReference type="EMBL" id="SMC52132.1"/>
    </source>
</evidence>
<dbReference type="InterPro" id="IPR008816">
    <property type="entry name" value="Gly_zipper_2TM_dom"/>
</dbReference>
<feature type="chain" id="PRO_5010722589" evidence="1">
    <location>
        <begin position="28"/>
        <end position="155"/>
    </location>
</feature>
<evidence type="ECO:0000259" key="2">
    <source>
        <dbReference type="Pfam" id="PF05433"/>
    </source>
</evidence>
<evidence type="ECO:0000313" key="4">
    <source>
        <dbReference type="Proteomes" id="UP000192708"/>
    </source>
</evidence>
<feature type="domain" description="Glycine zipper 2TM" evidence="2">
    <location>
        <begin position="30"/>
        <end position="65"/>
    </location>
</feature>
<dbReference type="STRING" id="1938817.SAMN06296008_106145"/>
<dbReference type="RefSeq" id="WP_084283472.1">
    <property type="nucleotide sequence ID" value="NZ_FWXJ01000006.1"/>
</dbReference>
<gene>
    <name evidence="3" type="ORF">SAMN06296008_106145</name>
</gene>
<protein>
    <submittedName>
        <fullName evidence="3">Glycine zipper 2TM domain-containing protein</fullName>
    </submittedName>
</protein>
<dbReference type="Proteomes" id="UP000192708">
    <property type="component" value="Unassembled WGS sequence"/>
</dbReference>
<dbReference type="EMBL" id="FWXJ01000006">
    <property type="protein sequence ID" value="SMC52132.1"/>
    <property type="molecule type" value="Genomic_DNA"/>
</dbReference>
<organism evidence="3 4">
    <name type="scientific">Polynucleobacter kasalickyi</name>
    <dbReference type="NCBI Taxonomy" id="1938817"/>
    <lineage>
        <taxon>Bacteria</taxon>
        <taxon>Pseudomonadati</taxon>
        <taxon>Pseudomonadota</taxon>
        <taxon>Betaproteobacteria</taxon>
        <taxon>Burkholderiales</taxon>
        <taxon>Burkholderiaceae</taxon>
        <taxon>Polynucleobacter</taxon>
    </lineage>
</organism>
<name>A0A1W1ZV55_9BURK</name>
<dbReference type="Pfam" id="PF05433">
    <property type="entry name" value="Rick_17kDa_Anti"/>
    <property type="match status" value="1"/>
</dbReference>
<dbReference type="OrthoDB" id="8779406at2"/>
<sequence length="155" mass="17713">MKFNRAFKTVVSISAFCFIGVTHQVHADPIGAILGGLVGSQFGEGNGKIAMTVIGAVAGNLATSQYQNTQMIPTYQTAHYAPQVYNAPPLYYEPQRPNIYYAQPYAPPVYYQPAPVFRAPNYGYRGDEQRRFYGHRHSSENYREYRENRDYRGWR</sequence>
<dbReference type="AlphaFoldDB" id="A0A1W1ZV55"/>
<proteinExistence type="predicted"/>
<keyword evidence="4" id="KW-1185">Reference proteome</keyword>